<reference evidence="2" key="1">
    <citation type="submission" date="2023-01" db="EMBL/GenBank/DDBJ databases">
        <title>The chitinases involved in constricting ring structure development in the nematode-trapping fungus Drechslerella dactyloides.</title>
        <authorList>
            <person name="Wang R."/>
            <person name="Zhang L."/>
            <person name="Tang P."/>
            <person name="Li S."/>
            <person name="Liang L."/>
        </authorList>
    </citation>
    <scope>NUCLEOTIDE SEQUENCE</scope>
    <source>
        <strain evidence="2">YMF1.00031</strain>
    </source>
</reference>
<dbReference type="InterPro" id="IPR046347">
    <property type="entry name" value="bZIP_sf"/>
</dbReference>
<keyword evidence="1" id="KW-0175">Coiled coil</keyword>
<evidence type="ECO:0008006" key="4">
    <source>
        <dbReference type="Google" id="ProtNLM"/>
    </source>
</evidence>
<dbReference type="CDD" id="cd14688">
    <property type="entry name" value="bZIP_YAP"/>
    <property type="match status" value="1"/>
</dbReference>
<protein>
    <recommendedName>
        <fullName evidence="4">BZIP domain-containing protein</fullName>
    </recommendedName>
</protein>
<dbReference type="Gene3D" id="1.20.5.170">
    <property type="match status" value="1"/>
</dbReference>
<proteinExistence type="predicted"/>
<evidence type="ECO:0000313" key="2">
    <source>
        <dbReference type="EMBL" id="KAJ6263587.1"/>
    </source>
</evidence>
<dbReference type="SUPFAM" id="SSF57959">
    <property type="entry name" value="Leucine zipper domain"/>
    <property type="match status" value="1"/>
</dbReference>
<accession>A0AAD6NMC7</accession>
<dbReference type="AlphaFoldDB" id="A0AAD6NMC7"/>
<feature type="coiled-coil region" evidence="1">
    <location>
        <begin position="44"/>
        <end position="85"/>
    </location>
</feature>
<sequence>MPNSEVMRANPSLQTAGLVSKFSARPRPADHKVVQVRENQRRHRARVKAYIAELEARLGETKEQLDAAVAKVEELTAEVEALRAGSSNDSSVMGRNAATQSLATSFPGCGRRPVLETKAPPCHLAEQVVPGISGLIAEESGSLEARATGVLAVRSGVSPIVCR</sequence>
<name>A0AAD6NMC7_DREDA</name>
<dbReference type="GO" id="GO:0003700">
    <property type="term" value="F:DNA-binding transcription factor activity"/>
    <property type="evidence" value="ECO:0007669"/>
    <property type="project" value="InterPro"/>
</dbReference>
<organism evidence="2 3">
    <name type="scientific">Drechslerella dactyloides</name>
    <name type="common">Nematode-trapping fungus</name>
    <name type="synonym">Arthrobotrys dactyloides</name>
    <dbReference type="NCBI Taxonomy" id="74499"/>
    <lineage>
        <taxon>Eukaryota</taxon>
        <taxon>Fungi</taxon>
        <taxon>Dikarya</taxon>
        <taxon>Ascomycota</taxon>
        <taxon>Pezizomycotina</taxon>
        <taxon>Orbiliomycetes</taxon>
        <taxon>Orbiliales</taxon>
        <taxon>Orbiliaceae</taxon>
        <taxon>Drechslerella</taxon>
    </lineage>
</organism>
<evidence type="ECO:0000313" key="3">
    <source>
        <dbReference type="Proteomes" id="UP001221413"/>
    </source>
</evidence>
<evidence type="ECO:0000256" key="1">
    <source>
        <dbReference type="SAM" id="Coils"/>
    </source>
</evidence>
<gene>
    <name evidence="2" type="ORF">Dda_2155</name>
</gene>
<dbReference type="Proteomes" id="UP001221413">
    <property type="component" value="Unassembled WGS sequence"/>
</dbReference>
<keyword evidence="3" id="KW-1185">Reference proteome</keyword>
<dbReference type="EMBL" id="JAQGDS010000002">
    <property type="protein sequence ID" value="KAJ6263587.1"/>
    <property type="molecule type" value="Genomic_DNA"/>
</dbReference>
<comment type="caution">
    <text evidence="2">The sequence shown here is derived from an EMBL/GenBank/DDBJ whole genome shotgun (WGS) entry which is preliminary data.</text>
</comment>